<evidence type="ECO:0000256" key="4">
    <source>
        <dbReference type="SAM" id="Phobius"/>
    </source>
</evidence>
<dbReference type="Gene3D" id="3.40.50.300">
    <property type="entry name" value="P-loop containing nucleotide triphosphate hydrolases"/>
    <property type="match status" value="1"/>
</dbReference>
<dbReference type="InterPro" id="IPR027417">
    <property type="entry name" value="P-loop_NTPase"/>
</dbReference>
<dbReference type="RefSeq" id="WP_262626707.1">
    <property type="nucleotide sequence ID" value="NZ_CP094809.1"/>
</dbReference>
<dbReference type="PANTHER" id="PTHR11361:SF152">
    <property type="entry name" value="DNA MISMATCH REPAIR PROTEIN"/>
    <property type="match status" value="1"/>
</dbReference>
<dbReference type="EMBL" id="CP094809">
    <property type="protein sequence ID" value="UXU57987.1"/>
    <property type="molecule type" value="Genomic_DNA"/>
</dbReference>
<keyword evidence="2" id="KW-0067">ATP-binding</keyword>
<dbReference type="InterPro" id="IPR000432">
    <property type="entry name" value="DNA_mismatch_repair_MutS_C"/>
</dbReference>
<dbReference type="InterPro" id="IPR045076">
    <property type="entry name" value="MutS"/>
</dbReference>
<evidence type="ECO:0000256" key="3">
    <source>
        <dbReference type="ARBA" id="ARBA00023125"/>
    </source>
</evidence>
<dbReference type="SMART" id="SM00534">
    <property type="entry name" value="MUTSac"/>
    <property type="match status" value="1"/>
</dbReference>
<dbReference type="PANTHER" id="PTHR11361">
    <property type="entry name" value="DNA MISMATCH REPAIR PROTEIN MUTS FAMILY MEMBER"/>
    <property type="match status" value="1"/>
</dbReference>
<keyword evidence="3" id="KW-0238">DNA-binding</keyword>
<feature type="transmembrane region" description="Helical" evidence="4">
    <location>
        <begin position="6"/>
        <end position="24"/>
    </location>
</feature>
<keyword evidence="1" id="KW-0547">Nucleotide-binding</keyword>
<keyword evidence="4" id="KW-0812">Transmembrane</keyword>
<dbReference type="SUPFAM" id="SSF52540">
    <property type="entry name" value="P-loop containing nucleoside triphosphate hydrolases"/>
    <property type="match status" value="1"/>
</dbReference>
<keyword evidence="4" id="KW-1133">Transmembrane helix</keyword>
<feature type="transmembrane region" description="Helical" evidence="4">
    <location>
        <begin position="159"/>
        <end position="178"/>
    </location>
</feature>
<reference evidence="6" key="1">
    <citation type="submission" date="2022-03" db="EMBL/GenBank/DDBJ databases">
        <title>Comparative Genomics of East African Camel-Associated Staphylococcaceae spp.: Diversity and Inheritance of Traits Involved in Host-Pathogen Interactions.</title>
        <authorList>
            <person name="Akarsu H."/>
            <person name="Liljander A."/>
            <person name="Younan M."/>
            <person name="Brodard I."/>
            <person name="Glucks I."/>
            <person name="Labroussaa F."/>
            <person name="Overesch G."/>
            <person name="Kuhnert P."/>
            <person name="Perreten V."/>
            <person name="Drexler J.F."/>
            <person name="Corman V.M."/>
            <person name="Falquet L."/>
            <person name="Jores J."/>
        </authorList>
    </citation>
    <scope>NUCLEOTIDE SEQUENCE</scope>
    <source>
        <strain evidence="6">IVB6197</strain>
    </source>
</reference>
<evidence type="ECO:0000313" key="7">
    <source>
        <dbReference type="Proteomes" id="UP001065705"/>
    </source>
</evidence>
<name>A0ABD7TXU4_9STAP</name>
<gene>
    <name evidence="6" type="ORF">MUA95_04060</name>
</gene>
<evidence type="ECO:0000256" key="2">
    <source>
        <dbReference type="ARBA" id="ARBA00022840"/>
    </source>
</evidence>
<dbReference type="GO" id="GO:0005524">
    <property type="term" value="F:ATP binding"/>
    <property type="evidence" value="ECO:0007669"/>
    <property type="project" value="UniProtKB-KW"/>
</dbReference>
<sequence>MTDFIFFIILIIGMITVVIGTEIYQKIQFRKAIAAHLKYRYKFDDIERSFAFYDTYYKKYTDLTIQDESPLHWIDDKTWSDLNMLDMFKALNFTYTSVGENHLYHVLRLQSSLSHYSIWESIKENTAFHQKLVTLLAKLGKQTYPNYDWQSYQYRFHPIYYMLSFLPILSILLALWHIELSIIVLPISLCINYIVSLRFNHYVDRDVDSLFFTGRIIHTTNKISQLQLTPNFEHDLDKLNQVNRWRFLLLKAQTIPGYIVLLIKYMFLIDIHLYHILVKRFKMNHETIHACYRYVGEIDALLAVDQWRYHQAYCTTPSVSKNFYFTSLVHPLVNEAVPNDFDFDYNVLLTGSNASGKSTFMKATAINLILAQAINTVTAEQFEFQPGVVKTAMANADDVLTGDSYFMAEIKSLKRLLNIHPKTPHYYFIDEIFKGTNTAERIAASTSVLEYLSQFHQLKMIAATHDIELTYTLDAHFKNYHFFEQIYEDAIHFDYKIKEGPANTRNALELIRIMKFPAEIYTQAQQYVSSFEASKQKGLGHSRPVN</sequence>
<dbReference type="Proteomes" id="UP001065705">
    <property type="component" value="Chromosome"/>
</dbReference>
<feature type="transmembrane region" description="Helical" evidence="4">
    <location>
        <begin position="255"/>
        <end position="277"/>
    </location>
</feature>
<evidence type="ECO:0000313" key="6">
    <source>
        <dbReference type="EMBL" id="UXU57987.1"/>
    </source>
</evidence>
<organism evidence="6 7">
    <name type="scientific">Staphylococcus agnetis</name>
    <dbReference type="NCBI Taxonomy" id="985762"/>
    <lineage>
        <taxon>Bacteria</taxon>
        <taxon>Bacillati</taxon>
        <taxon>Bacillota</taxon>
        <taxon>Bacilli</taxon>
        <taxon>Bacillales</taxon>
        <taxon>Staphylococcaceae</taxon>
        <taxon>Staphylococcus</taxon>
    </lineage>
</organism>
<dbReference type="GO" id="GO:0003677">
    <property type="term" value="F:DNA binding"/>
    <property type="evidence" value="ECO:0007669"/>
    <property type="project" value="UniProtKB-KW"/>
</dbReference>
<dbReference type="Pfam" id="PF00488">
    <property type="entry name" value="MutS_V"/>
    <property type="match status" value="1"/>
</dbReference>
<evidence type="ECO:0000256" key="1">
    <source>
        <dbReference type="ARBA" id="ARBA00022741"/>
    </source>
</evidence>
<accession>A0ABD7TXU4</accession>
<proteinExistence type="predicted"/>
<protein>
    <submittedName>
        <fullName evidence="6">DNA mismatch repair protein MutS</fullName>
    </submittedName>
</protein>
<evidence type="ECO:0000259" key="5">
    <source>
        <dbReference type="SMART" id="SM00534"/>
    </source>
</evidence>
<keyword evidence="4" id="KW-0472">Membrane</keyword>
<dbReference type="AlphaFoldDB" id="A0ABD7TXU4"/>
<feature type="domain" description="DNA mismatch repair proteins mutS family" evidence="5">
    <location>
        <begin position="344"/>
        <end position="529"/>
    </location>
</feature>